<dbReference type="SMART" id="SM00430">
    <property type="entry name" value="HOLI"/>
    <property type="match status" value="1"/>
</dbReference>
<protein>
    <recommendedName>
        <fullName evidence="14">Nuclear receptor</fullName>
    </recommendedName>
</protein>
<feature type="domain" description="NR LBD" evidence="11">
    <location>
        <begin position="135"/>
        <end position="398"/>
    </location>
</feature>
<evidence type="ECO:0000256" key="1">
    <source>
        <dbReference type="ARBA" id="ARBA00022723"/>
    </source>
</evidence>
<dbReference type="InterPro" id="IPR001628">
    <property type="entry name" value="Znf_hrmn_rcpt"/>
</dbReference>
<feature type="non-terminal residue" evidence="12">
    <location>
        <position position="1"/>
    </location>
</feature>
<evidence type="ECO:0000256" key="7">
    <source>
        <dbReference type="ARBA" id="ARBA00023170"/>
    </source>
</evidence>
<keyword evidence="1" id="KW-0479">Metal-binding</keyword>
<dbReference type="Pfam" id="PF00104">
    <property type="entry name" value="Hormone_recep"/>
    <property type="match status" value="1"/>
</dbReference>
<keyword evidence="2" id="KW-0863">Zinc-finger</keyword>
<dbReference type="GO" id="GO:0008270">
    <property type="term" value="F:zinc ion binding"/>
    <property type="evidence" value="ECO:0007669"/>
    <property type="project" value="UniProtKB-KW"/>
</dbReference>
<dbReference type="PROSITE" id="PS51843">
    <property type="entry name" value="NR_LBD"/>
    <property type="match status" value="1"/>
</dbReference>
<keyword evidence="4" id="KW-0805">Transcription regulation</keyword>
<keyword evidence="3" id="KW-0862">Zinc</keyword>
<evidence type="ECO:0008006" key="14">
    <source>
        <dbReference type="Google" id="ProtNLM"/>
    </source>
</evidence>
<accession>A0AAN5CM13</accession>
<dbReference type="Gene3D" id="1.10.565.10">
    <property type="entry name" value="Retinoid X Receptor"/>
    <property type="match status" value="1"/>
</dbReference>
<evidence type="ECO:0000256" key="3">
    <source>
        <dbReference type="ARBA" id="ARBA00022833"/>
    </source>
</evidence>
<dbReference type="PANTHER" id="PTHR46011">
    <property type="entry name" value="NUCLEAR HORMONE RECEPTOR FAMILY MEMBER NHR-86-RELATED"/>
    <property type="match status" value="1"/>
</dbReference>
<evidence type="ECO:0000256" key="4">
    <source>
        <dbReference type="ARBA" id="ARBA00023015"/>
    </source>
</evidence>
<keyword evidence="5" id="KW-0238">DNA-binding</keyword>
<evidence type="ECO:0000256" key="9">
    <source>
        <dbReference type="SAM" id="MobiDB-lite"/>
    </source>
</evidence>
<evidence type="ECO:0000313" key="12">
    <source>
        <dbReference type="EMBL" id="GMR46925.1"/>
    </source>
</evidence>
<dbReference type="EMBL" id="BTRK01000004">
    <property type="protein sequence ID" value="GMR46925.1"/>
    <property type="molecule type" value="Genomic_DNA"/>
</dbReference>
<evidence type="ECO:0000259" key="10">
    <source>
        <dbReference type="PROSITE" id="PS51030"/>
    </source>
</evidence>
<evidence type="ECO:0000256" key="2">
    <source>
        <dbReference type="ARBA" id="ARBA00022771"/>
    </source>
</evidence>
<proteinExistence type="predicted"/>
<dbReference type="AlphaFoldDB" id="A0AAN5CM13"/>
<feature type="region of interest" description="Disordered" evidence="9">
    <location>
        <begin position="106"/>
        <end position="133"/>
    </location>
</feature>
<name>A0AAN5CM13_9BILA</name>
<feature type="compositionally biased region" description="Low complexity" evidence="9">
    <location>
        <begin position="115"/>
        <end position="133"/>
    </location>
</feature>
<keyword evidence="8" id="KW-0539">Nucleus</keyword>
<dbReference type="InterPro" id="IPR000536">
    <property type="entry name" value="Nucl_hrmn_rcpt_lig-bd"/>
</dbReference>
<evidence type="ECO:0000256" key="5">
    <source>
        <dbReference type="ARBA" id="ARBA00023125"/>
    </source>
</evidence>
<dbReference type="Gene3D" id="3.30.50.10">
    <property type="entry name" value="Erythroid Transcription Factor GATA-1, subunit A"/>
    <property type="match status" value="1"/>
</dbReference>
<dbReference type="SUPFAM" id="SSF57716">
    <property type="entry name" value="Glucocorticoid receptor-like (DNA-binding domain)"/>
    <property type="match status" value="1"/>
</dbReference>
<dbReference type="GO" id="GO:0005634">
    <property type="term" value="C:nucleus"/>
    <property type="evidence" value="ECO:0007669"/>
    <property type="project" value="TreeGrafter"/>
</dbReference>
<comment type="caution">
    <text evidence="12">The sequence shown here is derived from an EMBL/GenBank/DDBJ whole genome shotgun (WGS) entry which is preliminary data.</text>
</comment>
<dbReference type="GO" id="GO:0003700">
    <property type="term" value="F:DNA-binding transcription factor activity"/>
    <property type="evidence" value="ECO:0007669"/>
    <property type="project" value="InterPro"/>
</dbReference>
<organism evidence="12 13">
    <name type="scientific">Pristionchus mayeri</name>
    <dbReference type="NCBI Taxonomy" id="1317129"/>
    <lineage>
        <taxon>Eukaryota</taxon>
        <taxon>Metazoa</taxon>
        <taxon>Ecdysozoa</taxon>
        <taxon>Nematoda</taxon>
        <taxon>Chromadorea</taxon>
        <taxon>Rhabditida</taxon>
        <taxon>Rhabditina</taxon>
        <taxon>Diplogasteromorpha</taxon>
        <taxon>Diplogasteroidea</taxon>
        <taxon>Neodiplogasteridae</taxon>
        <taxon>Pristionchus</taxon>
    </lineage>
</organism>
<dbReference type="GO" id="GO:0043565">
    <property type="term" value="F:sequence-specific DNA binding"/>
    <property type="evidence" value="ECO:0007669"/>
    <property type="project" value="InterPro"/>
</dbReference>
<sequence>RARNLTIYHIFHIFRFDATQRSVQEDCEIWERECLVCCTATTVAHLGIDVCRACAVFYRRAEKGNTYTCRTTTKKCLLGKDLCCKRCRFDNIDRLLKQSGVAPKSIPEHCDHSTAEPSPSSQSSSPMACSASSRTLTPILERLRTHYRSMCRERLNSELHSRPDPPHPLEISIEAGPFFPATCVSMNLSNRILLTALLEFSGNVFPEFVQLERKERWEIVVHMFYRFRMFEGIYRAFIVFPDDNSRFFGGFTTWISASMDNFYGDAPTGDKACAKEYMNQYALRRRELHAARDLMRRVNPCHEEFLFVVAIMFWTFGDMPVREEITRLGEKYHTAIMRELHSFYREQKGLDEYATRLGELLLFLNVFDRTQDIKEHFEMLRLLDILPEDSFTYQLQRV</sequence>
<keyword evidence="6" id="KW-0804">Transcription</keyword>
<dbReference type="Pfam" id="PF00105">
    <property type="entry name" value="zf-C4"/>
    <property type="match status" value="1"/>
</dbReference>
<feature type="domain" description="Nuclear receptor" evidence="10">
    <location>
        <begin position="31"/>
        <end position="108"/>
    </location>
</feature>
<dbReference type="SUPFAM" id="SSF48508">
    <property type="entry name" value="Nuclear receptor ligand-binding domain"/>
    <property type="match status" value="1"/>
</dbReference>
<evidence type="ECO:0000259" key="11">
    <source>
        <dbReference type="PROSITE" id="PS51843"/>
    </source>
</evidence>
<evidence type="ECO:0000256" key="6">
    <source>
        <dbReference type="ARBA" id="ARBA00023163"/>
    </source>
</evidence>
<keyword evidence="13" id="KW-1185">Reference proteome</keyword>
<gene>
    <name evidence="12" type="ORF">PMAYCL1PPCAC_17120</name>
</gene>
<dbReference type="PROSITE" id="PS51030">
    <property type="entry name" value="NUCLEAR_REC_DBD_2"/>
    <property type="match status" value="1"/>
</dbReference>
<reference evidence="13" key="1">
    <citation type="submission" date="2022-10" db="EMBL/GenBank/DDBJ databases">
        <title>Genome assembly of Pristionchus species.</title>
        <authorList>
            <person name="Yoshida K."/>
            <person name="Sommer R.J."/>
        </authorList>
    </citation>
    <scope>NUCLEOTIDE SEQUENCE [LARGE SCALE GENOMIC DNA]</scope>
    <source>
        <strain evidence="13">RS5460</strain>
    </source>
</reference>
<keyword evidence="7" id="KW-0675">Receptor</keyword>
<dbReference type="InterPro" id="IPR035500">
    <property type="entry name" value="NHR-like_dom_sf"/>
</dbReference>
<evidence type="ECO:0000256" key="8">
    <source>
        <dbReference type="ARBA" id="ARBA00023242"/>
    </source>
</evidence>
<dbReference type="SMART" id="SM00399">
    <property type="entry name" value="ZnF_C4"/>
    <property type="match status" value="1"/>
</dbReference>
<evidence type="ECO:0000313" key="13">
    <source>
        <dbReference type="Proteomes" id="UP001328107"/>
    </source>
</evidence>
<dbReference type="Proteomes" id="UP001328107">
    <property type="component" value="Unassembled WGS sequence"/>
</dbReference>
<dbReference type="InterPro" id="IPR013088">
    <property type="entry name" value="Znf_NHR/GATA"/>
</dbReference>
<dbReference type="PANTHER" id="PTHR46011:SF6">
    <property type="entry name" value="HIGH ZINC ACTIVATED NUCLEAR RECEPTOR PROTEIN"/>
    <property type="match status" value="1"/>
</dbReference>